<evidence type="ECO:0000256" key="1">
    <source>
        <dbReference type="SAM" id="MobiDB-lite"/>
    </source>
</evidence>
<keyword evidence="3" id="KW-1185">Reference proteome</keyword>
<organism evidence="2 3">
    <name type="scientific">Pleurodeles waltl</name>
    <name type="common">Iberian ribbed newt</name>
    <dbReference type="NCBI Taxonomy" id="8319"/>
    <lineage>
        <taxon>Eukaryota</taxon>
        <taxon>Metazoa</taxon>
        <taxon>Chordata</taxon>
        <taxon>Craniata</taxon>
        <taxon>Vertebrata</taxon>
        <taxon>Euteleostomi</taxon>
        <taxon>Amphibia</taxon>
        <taxon>Batrachia</taxon>
        <taxon>Caudata</taxon>
        <taxon>Salamandroidea</taxon>
        <taxon>Salamandridae</taxon>
        <taxon>Pleurodelinae</taxon>
        <taxon>Pleurodeles</taxon>
    </lineage>
</organism>
<feature type="region of interest" description="Disordered" evidence="1">
    <location>
        <begin position="1"/>
        <end position="20"/>
    </location>
</feature>
<name>A0AAV7NFU5_PLEWA</name>
<proteinExistence type="predicted"/>
<feature type="region of interest" description="Disordered" evidence="1">
    <location>
        <begin position="25"/>
        <end position="45"/>
    </location>
</feature>
<accession>A0AAV7NFU5</accession>
<sequence>MATEKSGAKSSGKPVRQLLFSEALHHSHPPALSRDTQPSISPTVMDMPEHRATMDRILQEITGVGRRFEGMDSMISALASETKSLRLGIAGFQFRVYDLEHRVVAV</sequence>
<evidence type="ECO:0000313" key="3">
    <source>
        <dbReference type="Proteomes" id="UP001066276"/>
    </source>
</evidence>
<evidence type="ECO:0000313" key="2">
    <source>
        <dbReference type="EMBL" id="KAJ1113432.1"/>
    </source>
</evidence>
<dbReference type="EMBL" id="JANPWB010000012">
    <property type="protein sequence ID" value="KAJ1113432.1"/>
    <property type="molecule type" value="Genomic_DNA"/>
</dbReference>
<protein>
    <submittedName>
        <fullName evidence="2">Uncharacterized protein</fullName>
    </submittedName>
</protein>
<dbReference type="Proteomes" id="UP001066276">
    <property type="component" value="Chromosome 8"/>
</dbReference>
<reference evidence="2" key="1">
    <citation type="journal article" date="2022" name="bioRxiv">
        <title>Sequencing and chromosome-scale assembly of the giantPleurodeles waltlgenome.</title>
        <authorList>
            <person name="Brown T."/>
            <person name="Elewa A."/>
            <person name="Iarovenko S."/>
            <person name="Subramanian E."/>
            <person name="Araus A.J."/>
            <person name="Petzold A."/>
            <person name="Susuki M."/>
            <person name="Suzuki K.-i.T."/>
            <person name="Hayashi T."/>
            <person name="Toyoda A."/>
            <person name="Oliveira C."/>
            <person name="Osipova E."/>
            <person name="Leigh N.D."/>
            <person name="Simon A."/>
            <person name="Yun M.H."/>
        </authorList>
    </citation>
    <scope>NUCLEOTIDE SEQUENCE</scope>
    <source>
        <strain evidence="2">20211129_DDA</strain>
        <tissue evidence="2">Liver</tissue>
    </source>
</reference>
<gene>
    <name evidence="2" type="ORF">NDU88_001678</name>
</gene>
<dbReference type="AlphaFoldDB" id="A0AAV7NFU5"/>
<comment type="caution">
    <text evidence="2">The sequence shown here is derived from an EMBL/GenBank/DDBJ whole genome shotgun (WGS) entry which is preliminary data.</text>
</comment>